<dbReference type="Ensembl" id="ENSSFOT00015022332.2">
    <property type="protein sequence ID" value="ENSSFOP00015022086.2"/>
    <property type="gene ID" value="ENSSFOG00015014213.2"/>
</dbReference>
<reference evidence="2 3" key="1">
    <citation type="submission" date="2019-04" db="EMBL/GenBank/DDBJ databases">
        <authorList>
            <consortium name="Wellcome Sanger Institute Data Sharing"/>
        </authorList>
    </citation>
    <scope>NUCLEOTIDE SEQUENCE [LARGE SCALE GENOMIC DNA]</scope>
</reference>
<reference evidence="2" key="3">
    <citation type="submission" date="2025-09" db="UniProtKB">
        <authorList>
            <consortium name="Ensembl"/>
        </authorList>
    </citation>
    <scope>IDENTIFICATION</scope>
</reference>
<dbReference type="GeneTree" id="ENSGT00990000203845"/>
<dbReference type="Proteomes" id="UP000694397">
    <property type="component" value="Chromosome 1"/>
</dbReference>
<feature type="region of interest" description="Disordered" evidence="1">
    <location>
        <begin position="72"/>
        <end position="96"/>
    </location>
</feature>
<protein>
    <submittedName>
        <fullName evidence="2">Uncharacterized protein</fullName>
    </submittedName>
</protein>
<reference evidence="2" key="2">
    <citation type="submission" date="2025-08" db="UniProtKB">
        <authorList>
            <consortium name="Ensembl"/>
        </authorList>
    </citation>
    <scope>IDENTIFICATION</scope>
</reference>
<evidence type="ECO:0000313" key="2">
    <source>
        <dbReference type="Ensembl" id="ENSSFOP00015022086.2"/>
    </source>
</evidence>
<evidence type="ECO:0000256" key="1">
    <source>
        <dbReference type="SAM" id="MobiDB-lite"/>
    </source>
</evidence>
<organism evidence="2 3">
    <name type="scientific">Scleropages formosus</name>
    <name type="common">Asian bonytongue</name>
    <name type="synonym">Osteoglossum formosum</name>
    <dbReference type="NCBI Taxonomy" id="113540"/>
    <lineage>
        <taxon>Eukaryota</taxon>
        <taxon>Metazoa</taxon>
        <taxon>Chordata</taxon>
        <taxon>Craniata</taxon>
        <taxon>Vertebrata</taxon>
        <taxon>Euteleostomi</taxon>
        <taxon>Actinopterygii</taxon>
        <taxon>Neopterygii</taxon>
        <taxon>Teleostei</taxon>
        <taxon>Osteoglossocephala</taxon>
        <taxon>Osteoglossomorpha</taxon>
        <taxon>Osteoglossiformes</taxon>
        <taxon>Osteoglossidae</taxon>
        <taxon>Scleropages</taxon>
    </lineage>
</organism>
<proteinExistence type="predicted"/>
<keyword evidence="3" id="KW-1185">Reference proteome</keyword>
<feature type="compositionally biased region" description="Pro residues" evidence="1">
    <location>
        <begin position="83"/>
        <end position="96"/>
    </location>
</feature>
<dbReference type="AlphaFoldDB" id="A0A8C9V3X3"/>
<name>A0A8C9V3X3_SCLFO</name>
<dbReference type="OrthoDB" id="8580257at2759"/>
<evidence type="ECO:0000313" key="3">
    <source>
        <dbReference type="Proteomes" id="UP000694397"/>
    </source>
</evidence>
<accession>A0A8C9V3X3</accession>
<sequence>MTRMPRLKRNACFFPTYPLHELQRTFLLNCNLVVFPLYRSSRDTLGCTMSSPLLLPPFLLLPWPPINPKSPPPKMWEKISSMPLPPQPPSRSPCSP</sequence>